<proteinExistence type="predicted"/>
<keyword evidence="3" id="KW-1185">Reference proteome</keyword>
<organism evidence="2 3">
    <name type="scientific">Actinomadura livida</name>
    <dbReference type="NCBI Taxonomy" id="79909"/>
    <lineage>
        <taxon>Bacteria</taxon>
        <taxon>Bacillati</taxon>
        <taxon>Actinomycetota</taxon>
        <taxon>Actinomycetes</taxon>
        <taxon>Streptosporangiales</taxon>
        <taxon>Thermomonosporaceae</taxon>
        <taxon>Actinomadura</taxon>
    </lineage>
</organism>
<feature type="region of interest" description="Disordered" evidence="1">
    <location>
        <begin position="159"/>
        <end position="203"/>
    </location>
</feature>
<dbReference type="Proteomes" id="UP001501427">
    <property type="component" value="Unassembled WGS sequence"/>
</dbReference>
<evidence type="ECO:0000313" key="3">
    <source>
        <dbReference type="Proteomes" id="UP001501427"/>
    </source>
</evidence>
<protein>
    <submittedName>
        <fullName evidence="2">Uncharacterized protein</fullName>
    </submittedName>
</protein>
<gene>
    <name evidence="2" type="ORF">GCM10009546_16690</name>
</gene>
<accession>A0ABP3P2U4</accession>
<reference evidence="3" key="1">
    <citation type="journal article" date="2019" name="Int. J. Syst. Evol. Microbiol.">
        <title>The Global Catalogue of Microorganisms (GCM) 10K type strain sequencing project: providing services to taxonomists for standard genome sequencing and annotation.</title>
        <authorList>
            <consortium name="The Broad Institute Genomics Platform"/>
            <consortium name="The Broad Institute Genome Sequencing Center for Infectious Disease"/>
            <person name="Wu L."/>
            <person name="Ma J."/>
        </authorList>
    </citation>
    <scope>NUCLEOTIDE SEQUENCE [LARGE SCALE GENOMIC DNA]</scope>
    <source>
        <strain evidence="3">JCM 10667</strain>
    </source>
</reference>
<evidence type="ECO:0000313" key="2">
    <source>
        <dbReference type="EMBL" id="GAA0555373.1"/>
    </source>
</evidence>
<evidence type="ECO:0000256" key="1">
    <source>
        <dbReference type="SAM" id="MobiDB-lite"/>
    </source>
</evidence>
<sequence>MTLANKRSTSLEDVSKKALRIHILDPDEWESKYVSKIEDASLHPEYGALILSTLQIAVIDKFSPAPSLGDVIRYVADLRLQLGEHAGMLNPLLAEKAIRSLLGDDALKEVPPFGENPEDMLSTALLLLASLVAEAGLDESGVDELINEATDNAEKINWSSLPIGQRTGSPPLQGGSDTAAGAASILNANPGPSRGVGGSWKGS</sequence>
<name>A0ABP3P2U4_9ACTN</name>
<dbReference type="RefSeq" id="WP_184885989.1">
    <property type="nucleotide sequence ID" value="NZ_BAAAHD010000016.1"/>
</dbReference>
<dbReference type="EMBL" id="BAAAHD010000016">
    <property type="protein sequence ID" value="GAA0555373.1"/>
    <property type="molecule type" value="Genomic_DNA"/>
</dbReference>
<feature type="compositionally biased region" description="Gly residues" evidence="1">
    <location>
        <begin position="194"/>
        <end position="203"/>
    </location>
</feature>
<comment type="caution">
    <text evidence="2">The sequence shown here is derived from an EMBL/GenBank/DDBJ whole genome shotgun (WGS) entry which is preliminary data.</text>
</comment>
<feature type="compositionally biased region" description="Polar residues" evidence="1">
    <location>
        <begin position="159"/>
        <end position="170"/>
    </location>
</feature>